<dbReference type="InterPro" id="IPR035979">
    <property type="entry name" value="RBD_domain_sf"/>
</dbReference>
<dbReference type="OrthoDB" id="439808at2759"/>
<dbReference type="PANTHER" id="PTHR23189">
    <property type="entry name" value="RNA RECOGNITION MOTIF-CONTAINING"/>
    <property type="match status" value="1"/>
</dbReference>
<keyword evidence="3" id="KW-0539">Nucleus</keyword>
<feature type="domain" description="RRM" evidence="6">
    <location>
        <begin position="97"/>
        <end position="169"/>
    </location>
</feature>
<proteinExistence type="predicted"/>
<dbReference type="GO" id="GO:0003723">
    <property type="term" value="F:RNA binding"/>
    <property type="evidence" value="ECO:0007669"/>
    <property type="project" value="UniProtKB-UniRule"/>
</dbReference>
<dbReference type="EMBL" id="VOIH02000001">
    <property type="protein sequence ID" value="KAF3457721.1"/>
    <property type="molecule type" value="Genomic_DNA"/>
</dbReference>
<dbReference type="AlphaFoldDB" id="A0A8K0HS65"/>
<feature type="domain" description="RRM" evidence="6">
    <location>
        <begin position="20"/>
        <end position="92"/>
    </location>
</feature>
<dbReference type="FunFam" id="3.30.70.330:FF:000497">
    <property type="entry name" value="flowering time control protein FPA"/>
    <property type="match status" value="1"/>
</dbReference>
<dbReference type="InterPro" id="IPR012921">
    <property type="entry name" value="SPOC_C"/>
</dbReference>
<dbReference type="Pfam" id="PF07744">
    <property type="entry name" value="SPOC"/>
    <property type="match status" value="1"/>
</dbReference>
<evidence type="ECO:0000256" key="4">
    <source>
        <dbReference type="PROSITE-ProRule" id="PRU00176"/>
    </source>
</evidence>
<protein>
    <recommendedName>
        <fullName evidence="6">RRM domain-containing protein</fullName>
    </recommendedName>
</protein>
<evidence type="ECO:0000256" key="2">
    <source>
        <dbReference type="ARBA" id="ARBA00022884"/>
    </source>
</evidence>
<dbReference type="GO" id="GO:0005634">
    <property type="term" value="C:nucleus"/>
    <property type="evidence" value="ECO:0007669"/>
    <property type="project" value="UniProtKB-SubCell"/>
</dbReference>
<keyword evidence="8" id="KW-1185">Reference proteome</keyword>
<feature type="compositionally biased region" description="Basic and acidic residues" evidence="5">
    <location>
        <begin position="781"/>
        <end position="793"/>
    </location>
</feature>
<feature type="domain" description="RRM" evidence="6">
    <location>
        <begin position="219"/>
        <end position="292"/>
    </location>
</feature>
<evidence type="ECO:0000256" key="3">
    <source>
        <dbReference type="ARBA" id="ARBA00023242"/>
    </source>
</evidence>
<dbReference type="InterPro" id="IPR003954">
    <property type="entry name" value="RRM_euk-type"/>
</dbReference>
<dbReference type="Gene3D" id="3.30.70.330">
    <property type="match status" value="3"/>
</dbReference>
<evidence type="ECO:0000313" key="8">
    <source>
        <dbReference type="Proteomes" id="UP000796880"/>
    </source>
</evidence>
<evidence type="ECO:0000313" key="7">
    <source>
        <dbReference type="EMBL" id="KAF3457721.1"/>
    </source>
</evidence>
<dbReference type="InterPro" id="IPR000504">
    <property type="entry name" value="RRM_dom"/>
</dbReference>
<dbReference type="SMART" id="SM00360">
    <property type="entry name" value="RRM"/>
    <property type="match status" value="3"/>
</dbReference>
<evidence type="ECO:0000259" key="6">
    <source>
        <dbReference type="PROSITE" id="PS50102"/>
    </source>
</evidence>
<comment type="subcellular location">
    <subcellularLocation>
        <location evidence="1">Nucleus</location>
    </subcellularLocation>
</comment>
<dbReference type="InterPro" id="IPR012677">
    <property type="entry name" value="Nucleotide-bd_a/b_plait_sf"/>
</dbReference>
<accession>A0A8K0HS65</accession>
<name>A0A8K0HS65_9ROSA</name>
<organism evidence="7 8">
    <name type="scientific">Rhamnella rubrinervis</name>
    <dbReference type="NCBI Taxonomy" id="2594499"/>
    <lineage>
        <taxon>Eukaryota</taxon>
        <taxon>Viridiplantae</taxon>
        <taxon>Streptophyta</taxon>
        <taxon>Embryophyta</taxon>
        <taxon>Tracheophyta</taxon>
        <taxon>Spermatophyta</taxon>
        <taxon>Magnoliopsida</taxon>
        <taxon>eudicotyledons</taxon>
        <taxon>Gunneridae</taxon>
        <taxon>Pentapetalae</taxon>
        <taxon>rosids</taxon>
        <taxon>fabids</taxon>
        <taxon>Rosales</taxon>
        <taxon>Rhamnaceae</taxon>
        <taxon>rhamnoid group</taxon>
        <taxon>Rhamneae</taxon>
        <taxon>Rhamnella</taxon>
    </lineage>
</organism>
<dbReference type="FunFam" id="3.30.70.330:FF:000415">
    <property type="entry name" value="Flowering time control protein FPA"/>
    <property type="match status" value="1"/>
</dbReference>
<dbReference type="CDD" id="cd00590">
    <property type="entry name" value="RRM_SF"/>
    <property type="match status" value="1"/>
</dbReference>
<evidence type="ECO:0000256" key="1">
    <source>
        <dbReference type="ARBA" id="ARBA00004123"/>
    </source>
</evidence>
<dbReference type="SUPFAM" id="SSF54928">
    <property type="entry name" value="RNA-binding domain, RBD"/>
    <property type="match status" value="2"/>
</dbReference>
<dbReference type="PROSITE" id="PS50102">
    <property type="entry name" value="RRM"/>
    <property type="match status" value="3"/>
</dbReference>
<reference evidence="7" key="1">
    <citation type="submission" date="2020-03" db="EMBL/GenBank/DDBJ databases">
        <title>A high-quality chromosome-level genome assembly of a woody plant with both climbing and erect habits, Rhamnella rubrinervis.</title>
        <authorList>
            <person name="Lu Z."/>
            <person name="Yang Y."/>
            <person name="Zhu X."/>
            <person name="Sun Y."/>
        </authorList>
    </citation>
    <scope>NUCLEOTIDE SEQUENCE</scope>
    <source>
        <strain evidence="7">BYM</strain>
        <tissue evidence="7">Leaf</tissue>
    </source>
</reference>
<dbReference type="SMART" id="SM00361">
    <property type="entry name" value="RRM_1"/>
    <property type="match status" value="2"/>
</dbReference>
<comment type="caution">
    <text evidence="7">The sequence shown here is derived from an EMBL/GenBank/DDBJ whole genome shotgun (WGS) entry which is preliminary data.</text>
</comment>
<gene>
    <name evidence="7" type="ORF">FNV43_RR02379</name>
</gene>
<dbReference type="Proteomes" id="UP000796880">
    <property type="component" value="Unassembled WGS sequence"/>
</dbReference>
<sequence>MAPATKFNKSGSDDSETPSNNLWVGNLASDVTDSDLMDLFANFGALDSVTSYSSRSYAFLFFKRMEDAKAAKEALQGTLLRGNPIKIEFARPAKPCKHLWVGGISPSVSKEEFEEEFSKFGKIEDFKFLRDRNTAFIEYFRLEDASQAMRSLNGQRLGGEQIRVDFLRSQPSKREQWPDSRDGQFQGRSMVLSDLHSGLKRQQYSHALMGRRGDGQPSNVLWVGYPPSVQIDEQMLHNAMILFGEIERIKSFPSRHYSFVEFRSVDEARRAKEGLQGRLFNDPRITIMFSSSELAPGKEYSPIYPGGKGPKPDMLFNEHSFRPLQMDAFGSNRSTLSTGFPGPLQPGGVLGPNVPMRTYGSQGRFEPLLPGSELNDLANLPNYQEGNSKNLIGPNWRRPSPPASGMLSSPAHIRTNPRSASSAWDVLDVNQFQRDSKRSRIDGPLSIDDMSYSLRKIDDNGLVLDQSYGLGQVVDGSVSGPFPNVQGRSHLSPVGGRISAGGPAQGHPDNDFVWRGLIAKGGTPVCHARCVPIGKGIEAELPEIVNCSARTGLDMLTKHYAEAIGFDIVFFLPDSEDDFASYTEFLRYLGAKDRAGVAKFDDGTTLFLVPPSEFLTKVLKVSGPERLYGVVLKFPQVPGSAPMQQQLHLPIPSSQYMDRQQIPPSQAEYNVIPSKDERVLQMDYSRVLQEESKLPSKPLFPATNESPVLHSVPQDYASSNTASMSQAGVSLTPELIATLASLLPANAQTSAPEGAKPSGSSTIRPSYPPVPPNKVAPSPGWKHDSHQTSDHTGHALQQMGSQFNSQVQNLPQFQPYPSVSNMPSQSAQMVPGSTQFQDSTVGLSQQATFSSRPLSNFPVSSQAGQMVASPHLTQYQVEVPPGIQKGYGIGHGTEASGLYNSPVSQPLNNSVTVPSQSYNANSVQSQTLMPLAADKVHSDVSNQVQQLQSAFLGAGQGTSEGEVDKNQKYQSTLQFAASLLLQLQQKQQQQQIGNQAGRGAGGQQ</sequence>
<dbReference type="Pfam" id="PF00076">
    <property type="entry name" value="RRM_1"/>
    <property type="match status" value="3"/>
</dbReference>
<feature type="region of interest" description="Disordered" evidence="5">
    <location>
        <begin position="748"/>
        <end position="794"/>
    </location>
</feature>
<keyword evidence="2 4" id="KW-0694">RNA-binding</keyword>
<evidence type="ECO:0000256" key="5">
    <source>
        <dbReference type="SAM" id="MobiDB-lite"/>
    </source>
</evidence>